<dbReference type="Gene3D" id="1.10.260.40">
    <property type="entry name" value="lambda repressor-like DNA-binding domains"/>
    <property type="match status" value="1"/>
</dbReference>
<keyword evidence="3 5" id="KW-0238">DNA-binding</keyword>
<dbReference type="Pfam" id="PF00440">
    <property type="entry name" value="TetR_N"/>
    <property type="match status" value="1"/>
</dbReference>
<keyword evidence="2" id="KW-0805">Transcription regulation</keyword>
<dbReference type="GO" id="GO:0000976">
    <property type="term" value="F:transcription cis-regulatory region binding"/>
    <property type="evidence" value="ECO:0007669"/>
    <property type="project" value="TreeGrafter"/>
</dbReference>
<dbReference type="InterPro" id="IPR036271">
    <property type="entry name" value="Tet_transcr_reg_TetR-rel_C_sf"/>
</dbReference>
<dbReference type="PANTHER" id="PTHR30055">
    <property type="entry name" value="HTH-TYPE TRANSCRIPTIONAL REGULATOR RUTR"/>
    <property type="match status" value="1"/>
</dbReference>
<dbReference type="InterPro" id="IPR039538">
    <property type="entry name" value="BetI_C"/>
</dbReference>
<dbReference type="AlphaFoldDB" id="A0A1V9A9H7"/>
<keyword evidence="4" id="KW-0804">Transcription</keyword>
<evidence type="ECO:0000313" key="9">
    <source>
        <dbReference type="Proteomes" id="UP000192591"/>
    </source>
</evidence>
<dbReference type="PROSITE" id="PS50943">
    <property type="entry name" value="HTH_CROC1"/>
    <property type="match status" value="1"/>
</dbReference>
<evidence type="ECO:0000256" key="3">
    <source>
        <dbReference type="ARBA" id="ARBA00023125"/>
    </source>
</evidence>
<dbReference type="SUPFAM" id="SSF47413">
    <property type="entry name" value="lambda repressor-like DNA-binding domains"/>
    <property type="match status" value="1"/>
</dbReference>
<evidence type="ECO:0000256" key="4">
    <source>
        <dbReference type="ARBA" id="ARBA00023163"/>
    </source>
</evidence>
<evidence type="ECO:0000313" key="8">
    <source>
        <dbReference type="EMBL" id="OQO93718.1"/>
    </source>
</evidence>
<feature type="DNA-binding region" description="H-T-H motif" evidence="5">
    <location>
        <begin position="118"/>
        <end position="137"/>
    </location>
</feature>
<proteinExistence type="predicted"/>
<evidence type="ECO:0000256" key="1">
    <source>
        <dbReference type="ARBA" id="ARBA00022491"/>
    </source>
</evidence>
<dbReference type="PANTHER" id="PTHR30055:SF234">
    <property type="entry name" value="HTH-TYPE TRANSCRIPTIONAL REGULATOR BETI"/>
    <property type="match status" value="1"/>
</dbReference>
<evidence type="ECO:0000259" key="6">
    <source>
        <dbReference type="PROSITE" id="PS50943"/>
    </source>
</evidence>
<organism evidence="8 9">
    <name type="scientific">Saccharomonospora piscinae</name>
    <dbReference type="NCBI Taxonomy" id="687388"/>
    <lineage>
        <taxon>Bacteria</taxon>
        <taxon>Bacillati</taxon>
        <taxon>Actinomycetota</taxon>
        <taxon>Actinomycetes</taxon>
        <taxon>Pseudonocardiales</taxon>
        <taxon>Pseudonocardiaceae</taxon>
        <taxon>Saccharomonospora</taxon>
    </lineage>
</organism>
<dbReference type="InterPro" id="IPR001387">
    <property type="entry name" value="Cro/C1-type_HTH"/>
</dbReference>
<comment type="caution">
    <text evidence="8">The sequence shown here is derived from an EMBL/GenBank/DDBJ whole genome shotgun (WGS) entry which is preliminary data.</text>
</comment>
<dbReference type="RefSeq" id="WP_081190668.1">
    <property type="nucleotide sequence ID" value="NZ_MWIH01000003.1"/>
</dbReference>
<name>A0A1V9A9H7_SACPI</name>
<feature type="domain" description="HTH tetR-type" evidence="7">
    <location>
        <begin position="95"/>
        <end position="155"/>
    </location>
</feature>
<dbReference type="STRING" id="1962155.B1813_04060"/>
<feature type="domain" description="HTH cro/C1-type" evidence="6">
    <location>
        <begin position="22"/>
        <end position="65"/>
    </location>
</feature>
<dbReference type="SUPFAM" id="SSF48498">
    <property type="entry name" value="Tetracyclin repressor-like, C-terminal domain"/>
    <property type="match status" value="1"/>
</dbReference>
<dbReference type="InterPro" id="IPR001647">
    <property type="entry name" value="HTH_TetR"/>
</dbReference>
<dbReference type="Pfam" id="PF13977">
    <property type="entry name" value="TetR_C_6"/>
    <property type="match status" value="1"/>
</dbReference>
<dbReference type="GO" id="GO:0003700">
    <property type="term" value="F:DNA-binding transcription factor activity"/>
    <property type="evidence" value="ECO:0007669"/>
    <property type="project" value="TreeGrafter"/>
</dbReference>
<sequence>MSEHEELRNRVRGLIHPKPGAQREFAAAIGLAESKLSKSLSGTRRFAPHELVRIAEYSGVTVNWLLNGRDDADTVTAVPAPTARSRSAPVTGPQSAMRRRILETAWQLIAERGYHRVRIADIARECGTSAATIHYYFPTKDDVLIESLRRNVKLAFDRQVAELSTVDDARERLVRLVELQLPAPGLLHDEWSVWLQVWTESTLNPAIRELYSDSYNRWYDTIAMTIRTGQQQGVFRRQDPDDLTTQLSALIDGLGIQVLTGKPGSSVAHMRRHLHDFIDRNIVEGQA</sequence>
<dbReference type="SUPFAM" id="SSF46689">
    <property type="entry name" value="Homeodomain-like"/>
    <property type="match status" value="1"/>
</dbReference>
<dbReference type="InterPro" id="IPR009057">
    <property type="entry name" value="Homeodomain-like_sf"/>
</dbReference>
<evidence type="ECO:0000259" key="7">
    <source>
        <dbReference type="PROSITE" id="PS50977"/>
    </source>
</evidence>
<accession>A0A1V9A9H7</accession>
<evidence type="ECO:0000256" key="2">
    <source>
        <dbReference type="ARBA" id="ARBA00023015"/>
    </source>
</evidence>
<reference evidence="8 9" key="1">
    <citation type="submission" date="2017-02" db="EMBL/GenBank/DDBJ databases">
        <title>Draft genome of Saccharomonospora sp. 154.</title>
        <authorList>
            <person name="Alonso-Carmona G.S."/>
            <person name="De La Haba R."/>
            <person name="Vera-Gargallo B."/>
            <person name="Sandoval-Trujillo A.H."/>
            <person name="Ramirez-Duran N."/>
            <person name="Ventosa A."/>
        </authorList>
    </citation>
    <scope>NUCLEOTIDE SEQUENCE [LARGE SCALE GENOMIC DNA]</scope>
    <source>
        <strain evidence="8 9">LRS4.154</strain>
    </source>
</reference>
<dbReference type="PRINTS" id="PR00455">
    <property type="entry name" value="HTHTETR"/>
</dbReference>
<dbReference type="PROSITE" id="PS50977">
    <property type="entry name" value="HTH_TETR_2"/>
    <property type="match status" value="1"/>
</dbReference>
<keyword evidence="1" id="KW-0678">Repressor</keyword>
<dbReference type="EMBL" id="MWIH01000003">
    <property type="protein sequence ID" value="OQO93718.1"/>
    <property type="molecule type" value="Genomic_DNA"/>
</dbReference>
<dbReference type="InterPro" id="IPR010982">
    <property type="entry name" value="Lambda_DNA-bd_dom_sf"/>
</dbReference>
<gene>
    <name evidence="8" type="ORF">B1813_04060</name>
</gene>
<keyword evidence="9" id="KW-1185">Reference proteome</keyword>
<protein>
    <submittedName>
        <fullName evidence="8">TetR family transcriptional regulator</fullName>
    </submittedName>
</protein>
<evidence type="ECO:0000256" key="5">
    <source>
        <dbReference type="PROSITE-ProRule" id="PRU00335"/>
    </source>
</evidence>
<dbReference type="Gene3D" id="1.10.357.10">
    <property type="entry name" value="Tetracycline Repressor, domain 2"/>
    <property type="match status" value="1"/>
</dbReference>
<dbReference type="Proteomes" id="UP000192591">
    <property type="component" value="Unassembled WGS sequence"/>
</dbReference>
<dbReference type="InterPro" id="IPR050109">
    <property type="entry name" value="HTH-type_TetR-like_transc_reg"/>
</dbReference>
<dbReference type="CDD" id="cd00093">
    <property type="entry name" value="HTH_XRE"/>
    <property type="match status" value="1"/>
</dbReference>